<evidence type="ECO:0000313" key="3">
    <source>
        <dbReference type="Proteomes" id="UP000269301"/>
    </source>
</evidence>
<dbReference type="AlphaFoldDB" id="A0A494ZSI6"/>
<gene>
    <name evidence="2" type="ORF">D8M06_18345</name>
</gene>
<dbReference type="InterPro" id="IPR025291">
    <property type="entry name" value="DUF4153"/>
</dbReference>
<evidence type="ECO:0000313" key="2">
    <source>
        <dbReference type="EMBL" id="RKQ28818.1"/>
    </source>
</evidence>
<feature type="transmembrane region" description="Helical" evidence="1">
    <location>
        <begin position="282"/>
        <end position="300"/>
    </location>
</feature>
<protein>
    <submittedName>
        <fullName evidence="2">DUF4173 domain-containing protein</fullName>
    </submittedName>
</protein>
<feature type="transmembrane region" description="Helical" evidence="1">
    <location>
        <begin position="350"/>
        <end position="368"/>
    </location>
</feature>
<comment type="caution">
    <text evidence="2">The sequence shown here is derived from an EMBL/GenBank/DDBJ whole genome shotgun (WGS) entry which is preliminary data.</text>
</comment>
<dbReference type="Pfam" id="PF13687">
    <property type="entry name" value="DUF4153"/>
    <property type="match status" value="1"/>
</dbReference>
<feature type="transmembrane region" description="Helical" evidence="1">
    <location>
        <begin position="312"/>
        <end position="330"/>
    </location>
</feature>
<organism evidence="2 3">
    <name type="scientific">Oceanobacillus halophilus</name>
    <dbReference type="NCBI Taxonomy" id="930130"/>
    <lineage>
        <taxon>Bacteria</taxon>
        <taxon>Bacillati</taxon>
        <taxon>Bacillota</taxon>
        <taxon>Bacilli</taxon>
        <taxon>Bacillales</taxon>
        <taxon>Bacillaceae</taxon>
        <taxon>Oceanobacillus</taxon>
    </lineage>
</organism>
<accession>A0A494ZSI6</accession>
<reference evidence="2 3" key="1">
    <citation type="journal article" date="2016" name="Int. J. Syst. Evol. Microbiol.">
        <title>Oceanobacillus halophilus sp. nov., a novel moderately halophilic bacterium from a hypersaline lake.</title>
        <authorList>
            <person name="Amoozegar M.A."/>
            <person name="Bagheri M."/>
            <person name="Makhdoumi A."/>
            <person name="Nikou M.M."/>
            <person name="Fazeli S.A.S."/>
            <person name="Schumann P."/>
            <person name="Sproer C."/>
            <person name="Sanchez-Porro C."/>
            <person name="Ventosa A."/>
        </authorList>
    </citation>
    <scope>NUCLEOTIDE SEQUENCE [LARGE SCALE GENOMIC DNA]</scope>
    <source>
        <strain evidence="2 3">DSM 23996</strain>
    </source>
</reference>
<feature type="transmembrane region" description="Helical" evidence="1">
    <location>
        <begin position="197"/>
        <end position="217"/>
    </location>
</feature>
<feature type="transmembrane region" description="Helical" evidence="1">
    <location>
        <begin position="80"/>
        <end position="99"/>
    </location>
</feature>
<evidence type="ECO:0000256" key="1">
    <source>
        <dbReference type="SAM" id="Phobius"/>
    </source>
</evidence>
<keyword evidence="1" id="KW-0812">Transmembrane</keyword>
<feature type="transmembrane region" description="Helical" evidence="1">
    <location>
        <begin position="375"/>
        <end position="395"/>
    </location>
</feature>
<sequence>MSIQDWTFLIACFGLGLLAEISFFHGEIGISYPIFIIGFYLVFFIRFRLSFQHRRIGVLLMAVIWVLSGSYAIYDNELFYLLNIVVIPLLVFFHIVLITSPKTMKWASIPFVFSLKTKFLSGFQYLVSFGRYLFKCVFRNTNEETRQLIKRILVGLMIGFPLLFIITGLLMSADKIFEDIVLQLPNFLLRFDAWESVFRAGLVVLLTLLFFGVFQVLKPHSKEEHSLAVGDKKFRVDSITALTILVMLNAVYLLFAFIQFNYFFGQGLQDGFTYASYARRGFFELLFVTCINWVILIACLKLVHNSGKTMKVILKAMYSIIILVSGVMLASAYQRLSMYEAAYGFTMDRILAHAFMIFLMIIFAYTFIRVWLEKLTLLHFYFISSLLFYTVLNAIDIEQIIVNNNIERYKDTGKIDIHYLNTLSYTGVEGLMELYVLDPEYPELQTILMDRKQQFEHNKESSWQSFNFTKQHVTEKLNEMNFINE</sequence>
<keyword evidence="1" id="KW-0472">Membrane</keyword>
<proteinExistence type="predicted"/>
<dbReference type="OrthoDB" id="9767931at2"/>
<feature type="transmembrane region" description="Helical" evidence="1">
    <location>
        <begin position="30"/>
        <end position="49"/>
    </location>
</feature>
<name>A0A494ZSI6_9BACI</name>
<dbReference type="EMBL" id="RBZP01000027">
    <property type="protein sequence ID" value="RKQ28818.1"/>
    <property type="molecule type" value="Genomic_DNA"/>
</dbReference>
<feature type="transmembrane region" description="Helical" evidence="1">
    <location>
        <begin position="152"/>
        <end position="177"/>
    </location>
</feature>
<keyword evidence="3" id="KW-1185">Reference proteome</keyword>
<feature type="transmembrane region" description="Helical" evidence="1">
    <location>
        <begin position="56"/>
        <end position="74"/>
    </location>
</feature>
<keyword evidence="1" id="KW-1133">Transmembrane helix</keyword>
<feature type="transmembrane region" description="Helical" evidence="1">
    <location>
        <begin position="7"/>
        <end position="24"/>
    </location>
</feature>
<feature type="transmembrane region" description="Helical" evidence="1">
    <location>
        <begin position="238"/>
        <end position="262"/>
    </location>
</feature>
<dbReference type="Proteomes" id="UP000269301">
    <property type="component" value="Unassembled WGS sequence"/>
</dbReference>